<dbReference type="PANTHER" id="PTHR47332:SF2">
    <property type="entry name" value="SET-6"/>
    <property type="match status" value="1"/>
</dbReference>
<reference evidence="2 3" key="1">
    <citation type="submission" date="2024-03" db="EMBL/GenBank/DDBJ databases">
        <title>A high-quality draft genome sequence of Diaporthe vaccinii, a causative agent of upright dieback and viscid rot disease in cranberry plants.</title>
        <authorList>
            <person name="Sarrasin M."/>
            <person name="Lang B.F."/>
            <person name="Burger G."/>
        </authorList>
    </citation>
    <scope>NUCLEOTIDE SEQUENCE [LARGE SCALE GENOMIC DNA]</scope>
    <source>
        <strain evidence="2 3">IS7</strain>
    </source>
</reference>
<dbReference type="InterPro" id="IPR046341">
    <property type="entry name" value="SET_dom_sf"/>
</dbReference>
<dbReference type="PANTHER" id="PTHR47332">
    <property type="entry name" value="SET DOMAIN-CONTAINING PROTEIN 5"/>
    <property type="match status" value="1"/>
</dbReference>
<sequence length="363" mass="40746">MSSNGQQHQASVAEQAAQDRLDNCLVEVRPAGHMGRGIFAAKDIPAGTRILSEIPLIMVPGNPWRGTFAGNIAAFCEVARQTDPNIFSLLDTLSSDESVELDQRTTEIVQNWFKENYPKATDFVLDYYVPKYSRLFSVYQRYAVRLRQEDAGGVFDQYSLINHSCSPNAHAFYDHTKERHQVHLTRDAKAGDQIFVSYNHFQALPRAERQAEHRLKGHRFICDCTLCTSEEAEAIMQRVFISYMSLSNFLVKEGVLPGDINSFFPTPTGNTEALAIAEELVGLFQHPSVGLEGADLKVTLHVCSLVNRRLGNVKAAAMYARQELALQVRIWGFEAENFLFENDAAPWLHMIETELSQMEAGGL</sequence>
<protein>
    <recommendedName>
        <fullName evidence="1">SET domain-containing protein</fullName>
    </recommendedName>
</protein>
<dbReference type="InterPro" id="IPR053185">
    <property type="entry name" value="SET_domain_protein"/>
</dbReference>
<evidence type="ECO:0000313" key="2">
    <source>
        <dbReference type="EMBL" id="KAL2275127.1"/>
    </source>
</evidence>
<dbReference type="Gene3D" id="2.170.270.10">
    <property type="entry name" value="SET domain"/>
    <property type="match status" value="1"/>
</dbReference>
<evidence type="ECO:0000313" key="3">
    <source>
        <dbReference type="Proteomes" id="UP001600888"/>
    </source>
</evidence>
<evidence type="ECO:0000259" key="1">
    <source>
        <dbReference type="PROSITE" id="PS50280"/>
    </source>
</evidence>
<gene>
    <name evidence="2" type="ORF">FJTKL_02468</name>
</gene>
<name>A0ABR4DY76_9PEZI</name>
<dbReference type="Proteomes" id="UP001600888">
    <property type="component" value="Unassembled WGS sequence"/>
</dbReference>
<dbReference type="Pfam" id="PF00856">
    <property type="entry name" value="SET"/>
    <property type="match status" value="1"/>
</dbReference>
<comment type="caution">
    <text evidence="2">The sequence shown here is derived from an EMBL/GenBank/DDBJ whole genome shotgun (WGS) entry which is preliminary data.</text>
</comment>
<organism evidence="2 3">
    <name type="scientific">Diaporthe vaccinii</name>
    <dbReference type="NCBI Taxonomy" id="105482"/>
    <lineage>
        <taxon>Eukaryota</taxon>
        <taxon>Fungi</taxon>
        <taxon>Dikarya</taxon>
        <taxon>Ascomycota</taxon>
        <taxon>Pezizomycotina</taxon>
        <taxon>Sordariomycetes</taxon>
        <taxon>Sordariomycetidae</taxon>
        <taxon>Diaporthales</taxon>
        <taxon>Diaporthaceae</taxon>
        <taxon>Diaporthe</taxon>
        <taxon>Diaporthe eres species complex</taxon>
    </lineage>
</organism>
<accession>A0ABR4DY76</accession>
<feature type="domain" description="SET" evidence="1">
    <location>
        <begin position="21"/>
        <end position="199"/>
    </location>
</feature>
<dbReference type="PROSITE" id="PS50280">
    <property type="entry name" value="SET"/>
    <property type="match status" value="1"/>
</dbReference>
<dbReference type="SUPFAM" id="SSF82199">
    <property type="entry name" value="SET domain"/>
    <property type="match status" value="1"/>
</dbReference>
<proteinExistence type="predicted"/>
<dbReference type="InterPro" id="IPR001214">
    <property type="entry name" value="SET_dom"/>
</dbReference>
<dbReference type="EMBL" id="JBAWTH010000141">
    <property type="protein sequence ID" value="KAL2275127.1"/>
    <property type="molecule type" value="Genomic_DNA"/>
</dbReference>
<dbReference type="SMART" id="SM00317">
    <property type="entry name" value="SET"/>
    <property type="match status" value="1"/>
</dbReference>
<dbReference type="CDD" id="cd20071">
    <property type="entry name" value="SET_SMYD"/>
    <property type="match status" value="1"/>
</dbReference>
<keyword evidence="3" id="KW-1185">Reference proteome</keyword>